<dbReference type="Proteomes" id="UP000887116">
    <property type="component" value="Unassembled WGS sequence"/>
</dbReference>
<sequence>MVLRILKKANTTCSAFRPKLQRPNDTANEFRIVVSSDRRMGQKVNDNSHATCACII</sequence>
<keyword evidence="2" id="KW-1185">Reference proteome</keyword>
<organism evidence="1 2">
    <name type="scientific">Trichonephila clavata</name>
    <name type="common">Joro spider</name>
    <name type="synonym">Nephila clavata</name>
    <dbReference type="NCBI Taxonomy" id="2740835"/>
    <lineage>
        <taxon>Eukaryota</taxon>
        <taxon>Metazoa</taxon>
        <taxon>Ecdysozoa</taxon>
        <taxon>Arthropoda</taxon>
        <taxon>Chelicerata</taxon>
        <taxon>Arachnida</taxon>
        <taxon>Araneae</taxon>
        <taxon>Araneomorphae</taxon>
        <taxon>Entelegynae</taxon>
        <taxon>Araneoidea</taxon>
        <taxon>Nephilidae</taxon>
        <taxon>Trichonephila</taxon>
    </lineage>
</organism>
<feature type="non-terminal residue" evidence="1">
    <location>
        <position position="56"/>
    </location>
</feature>
<dbReference type="OrthoDB" id="6435634at2759"/>
<proteinExistence type="predicted"/>
<reference evidence="1" key="1">
    <citation type="submission" date="2020-07" db="EMBL/GenBank/DDBJ databases">
        <title>Multicomponent nature underlies the extraordinary mechanical properties of spider dragline silk.</title>
        <authorList>
            <person name="Kono N."/>
            <person name="Nakamura H."/>
            <person name="Mori M."/>
            <person name="Yoshida Y."/>
            <person name="Ohtoshi R."/>
            <person name="Malay A.D."/>
            <person name="Moran D.A.P."/>
            <person name="Tomita M."/>
            <person name="Numata K."/>
            <person name="Arakawa K."/>
        </authorList>
    </citation>
    <scope>NUCLEOTIDE SEQUENCE</scope>
</reference>
<dbReference type="AlphaFoldDB" id="A0A8X6J6Z2"/>
<dbReference type="EMBL" id="BMAO01024302">
    <property type="protein sequence ID" value="GFQ94440.1"/>
    <property type="molecule type" value="Genomic_DNA"/>
</dbReference>
<protein>
    <submittedName>
        <fullName evidence="1">Uncharacterized protein</fullName>
    </submittedName>
</protein>
<name>A0A8X6J6Z2_TRICU</name>
<gene>
    <name evidence="1" type="ORF">TNCT_24801</name>
</gene>
<comment type="caution">
    <text evidence="1">The sequence shown here is derived from an EMBL/GenBank/DDBJ whole genome shotgun (WGS) entry which is preliminary data.</text>
</comment>
<accession>A0A8X6J6Z2</accession>
<evidence type="ECO:0000313" key="1">
    <source>
        <dbReference type="EMBL" id="GFQ94440.1"/>
    </source>
</evidence>
<evidence type="ECO:0000313" key="2">
    <source>
        <dbReference type="Proteomes" id="UP000887116"/>
    </source>
</evidence>